<keyword evidence="6" id="KW-0969">Cilium</keyword>
<name>A0ABQ7GY27_DUNSA</name>
<keyword evidence="4" id="KW-0677">Repeat</keyword>
<proteinExistence type="predicted"/>
<keyword evidence="7" id="KW-1185">Reference proteome</keyword>
<dbReference type="SUPFAM" id="SSF52075">
    <property type="entry name" value="Outer arm dynein light chain 1"/>
    <property type="match status" value="1"/>
</dbReference>
<evidence type="ECO:0000313" key="6">
    <source>
        <dbReference type="EMBL" id="KAF5839503.1"/>
    </source>
</evidence>
<evidence type="ECO:0000256" key="1">
    <source>
        <dbReference type="ARBA" id="ARBA00004430"/>
    </source>
</evidence>
<comment type="caution">
    <text evidence="6">The sequence shown here is derived from an EMBL/GenBank/DDBJ whole genome shotgun (WGS) entry which is preliminary data.</text>
</comment>
<keyword evidence="6" id="KW-0282">Flagellum</keyword>
<gene>
    <name evidence="6" type="ORF">DUNSADRAFT_574</name>
</gene>
<evidence type="ECO:0000313" key="7">
    <source>
        <dbReference type="Proteomes" id="UP000815325"/>
    </source>
</evidence>
<comment type="subcellular location">
    <subcellularLocation>
        <location evidence="1">Cytoplasm</location>
        <location evidence="1">Cytoskeleton</location>
        <location evidence="1">Cilium axoneme</location>
    </subcellularLocation>
</comment>
<evidence type="ECO:0000256" key="5">
    <source>
        <dbReference type="SAM" id="MobiDB-lite"/>
    </source>
</evidence>
<dbReference type="Proteomes" id="UP000815325">
    <property type="component" value="Unassembled WGS sequence"/>
</dbReference>
<dbReference type="InterPro" id="IPR032675">
    <property type="entry name" value="LRR_dom_sf"/>
</dbReference>
<accession>A0ABQ7GY27</accession>
<dbReference type="PANTHER" id="PTHR46545:SF1">
    <property type="entry name" value="LEUCINE-RICH REPEAT-CONTAINING PROTEIN 51"/>
    <property type="match status" value="1"/>
</dbReference>
<evidence type="ECO:0000256" key="3">
    <source>
        <dbReference type="ARBA" id="ARBA00022614"/>
    </source>
</evidence>
<dbReference type="PANTHER" id="PTHR46545">
    <property type="entry name" value="LEUCINE-RICH REPEAT-CONTAINING PROTEIN 51"/>
    <property type="match status" value="1"/>
</dbReference>
<keyword evidence="3" id="KW-0433">Leucine-rich repeat</keyword>
<keyword evidence="6" id="KW-0966">Cell projection</keyword>
<feature type="region of interest" description="Disordered" evidence="5">
    <location>
        <begin position="1"/>
        <end position="23"/>
    </location>
</feature>
<keyword evidence="2" id="KW-0963">Cytoplasm</keyword>
<dbReference type="Pfam" id="PF14580">
    <property type="entry name" value="LRR_9"/>
    <property type="match status" value="1"/>
</dbReference>
<dbReference type="Gene3D" id="3.80.10.10">
    <property type="entry name" value="Ribonuclease Inhibitor"/>
    <property type="match status" value="1"/>
</dbReference>
<protein>
    <submittedName>
        <fullName evidence="6">Flagellar associated protein</fullName>
    </submittedName>
</protein>
<reference evidence="6" key="1">
    <citation type="submission" date="2017-08" db="EMBL/GenBank/DDBJ databases">
        <authorList>
            <person name="Polle J.E."/>
            <person name="Barry K."/>
            <person name="Cushman J."/>
            <person name="Schmutz J."/>
            <person name="Tran D."/>
            <person name="Hathwaick L.T."/>
            <person name="Yim W.C."/>
            <person name="Jenkins J."/>
            <person name="Mckie-Krisberg Z.M."/>
            <person name="Prochnik S."/>
            <person name="Lindquist E."/>
            <person name="Dockter R.B."/>
            <person name="Adam C."/>
            <person name="Molina H."/>
            <person name="Bunkerborg J."/>
            <person name="Jin E."/>
            <person name="Buchheim M."/>
            <person name="Magnuson J."/>
        </authorList>
    </citation>
    <scope>NUCLEOTIDE SEQUENCE</scope>
    <source>
        <strain evidence="6">CCAP 19/18</strain>
    </source>
</reference>
<dbReference type="EMBL" id="MU069541">
    <property type="protein sequence ID" value="KAF5839503.1"/>
    <property type="molecule type" value="Genomic_DNA"/>
</dbReference>
<evidence type="ECO:0000256" key="4">
    <source>
        <dbReference type="ARBA" id="ARBA00022737"/>
    </source>
</evidence>
<feature type="compositionally biased region" description="Polar residues" evidence="5">
    <location>
        <begin position="1"/>
        <end position="18"/>
    </location>
</feature>
<organism evidence="6 7">
    <name type="scientific">Dunaliella salina</name>
    <name type="common">Green alga</name>
    <name type="synonym">Protococcus salinus</name>
    <dbReference type="NCBI Taxonomy" id="3046"/>
    <lineage>
        <taxon>Eukaryota</taxon>
        <taxon>Viridiplantae</taxon>
        <taxon>Chlorophyta</taxon>
        <taxon>core chlorophytes</taxon>
        <taxon>Chlorophyceae</taxon>
        <taxon>CS clade</taxon>
        <taxon>Chlamydomonadales</taxon>
        <taxon>Dunaliellaceae</taxon>
        <taxon>Dunaliella</taxon>
    </lineage>
</organism>
<evidence type="ECO:0000256" key="2">
    <source>
        <dbReference type="ARBA" id="ARBA00022490"/>
    </source>
</evidence>
<sequence length="220" mass="24934">MALISSTGSPIKDQSISTAGPPLDYSFKELKSVTDLLYEEPASGVPRNRPIPRDVNANEYLDSLDTSAPRSPSNEQEQKHAKLNANSVRVCNNFLYSLKNLDRVMWHLLDPKALTWLDASCNQITSIDECILQFPSLQVLYLHGNQIGTFLDCLKLAQLHNLRKLTLHGCPVSEKQNYKMQICAHLPQLRSLDFSTITKVDRDKVETWYAAYKKQKARES</sequence>